<evidence type="ECO:0000256" key="1">
    <source>
        <dbReference type="SAM" id="Phobius"/>
    </source>
</evidence>
<feature type="transmembrane region" description="Helical" evidence="1">
    <location>
        <begin position="150"/>
        <end position="168"/>
    </location>
</feature>
<evidence type="ECO:0000313" key="2">
    <source>
        <dbReference type="EMBL" id="GER29099.1"/>
    </source>
</evidence>
<keyword evidence="3" id="KW-1185">Reference proteome</keyword>
<keyword evidence="1" id="KW-0472">Membrane</keyword>
<organism evidence="2 3">
    <name type="scientific">Striga asiatica</name>
    <name type="common">Asiatic witchweed</name>
    <name type="synonym">Buchnera asiatica</name>
    <dbReference type="NCBI Taxonomy" id="4170"/>
    <lineage>
        <taxon>Eukaryota</taxon>
        <taxon>Viridiplantae</taxon>
        <taxon>Streptophyta</taxon>
        <taxon>Embryophyta</taxon>
        <taxon>Tracheophyta</taxon>
        <taxon>Spermatophyta</taxon>
        <taxon>Magnoliopsida</taxon>
        <taxon>eudicotyledons</taxon>
        <taxon>Gunneridae</taxon>
        <taxon>Pentapetalae</taxon>
        <taxon>asterids</taxon>
        <taxon>lamiids</taxon>
        <taxon>Lamiales</taxon>
        <taxon>Orobanchaceae</taxon>
        <taxon>Buchnereae</taxon>
        <taxon>Striga</taxon>
    </lineage>
</organism>
<keyword evidence="1" id="KW-1133">Transmembrane helix</keyword>
<name>A0A5A7P8K4_STRAF</name>
<protein>
    <submittedName>
        <fullName evidence="2">DNA glycosylase superfamily protein</fullName>
    </submittedName>
</protein>
<comment type="caution">
    <text evidence="2">The sequence shown here is derived from an EMBL/GenBank/DDBJ whole genome shotgun (WGS) entry which is preliminary data.</text>
</comment>
<dbReference type="Proteomes" id="UP000325081">
    <property type="component" value="Unassembled WGS sequence"/>
</dbReference>
<accession>A0A5A7P8K4</accession>
<keyword evidence="1" id="KW-0812">Transmembrane</keyword>
<evidence type="ECO:0000313" key="3">
    <source>
        <dbReference type="Proteomes" id="UP000325081"/>
    </source>
</evidence>
<proteinExistence type="predicted"/>
<gene>
    <name evidence="2" type="ORF">STAS_04945</name>
</gene>
<sequence>MSVSKKCILTHPHQESRRGECDCKDQRQTYYLVLLPIRDQSLHMTVFSKFHPDRLPSPPTGMAVALLKEVYITCEYAINEREFVSNPPNDFVIHIYPDIHFLEKCDHHASYAFFKLKNGEDRDFMVQAKQVGCPFTRTWNTILDQMGNSLLNYGLILVFPIVALSSWLSR</sequence>
<dbReference type="AlphaFoldDB" id="A0A5A7P8K4"/>
<reference evidence="3" key="1">
    <citation type="journal article" date="2019" name="Curr. Biol.">
        <title>Genome Sequence of Striga asiatica Provides Insight into the Evolution of Plant Parasitism.</title>
        <authorList>
            <person name="Yoshida S."/>
            <person name="Kim S."/>
            <person name="Wafula E.K."/>
            <person name="Tanskanen J."/>
            <person name="Kim Y.M."/>
            <person name="Honaas L."/>
            <person name="Yang Z."/>
            <person name="Spallek T."/>
            <person name="Conn C.E."/>
            <person name="Ichihashi Y."/>
            <person name="Cheong K."/>
            <person name="Cui S."/>
            <person name="Der J.P."/>
            <person name="Gundlach H."/>
            <person name="Jiao Y."/>
            <person name="Hori C."/>
            <person name="Ishida J.K."/>
            <person name="Kasahara H."/>
            <person name="Kiba T."/>
            <person name="Kim M.S."/>
            <person name="Koo N."/>
            <person name="Laohavisit A."/>
            <person name="Lee Y.H."/>
            <person name="Lumba S."/>
            <person name="McCourt P."/>
            <person name="Mortimer J.C."/>
            <person name="Mutuku J.M."/>
            <person name="Nomura T."/>
            <person name="Sasaki-Sekimoto Y."/>
            <person name="Seto Y."/>
            <person name="Wang Y."/>
            <person name="Wakatake T."/>
            <person name="Sakakibara H."/>
            <person name="Demura T."/>
            <person name="Yamaguchi S."/>
            <person name="Yoneyama K."/>
            <person name="Manabe R.I."/>
            <person name="Nelson D.C."/>
            <person name="Schulman A.H."/>
            <person name="Timko M.P."/>
            <person name="dePamphilis C.W."/>
            <person name="Choi D."/>
            <person name="Shirasu K."/>
        </authorList>
    </citation>
    <scope>NUCLEOTIDE SEQUENCE [LARGE SCALE GENOMIC DNA]</scope>
    <source>
        <strain evidence="3">cv. UVA1</strain>
    </source>
</reference>
<dbReference type="EMBL" id="BKCP01003336">
    <property type="protein sequence ID" value="GER29099.1"/>
    <property type="molecule type" value="Genomic_DNA"/>
</dbReference>